<evidence type="ECO:0000313" key="2">
    <source>
        <dbReference type="EMBL" id="QOV45292.1"/>
    </source>
</evidence>
<gene>
    <name evidence="2" type="ORF">IPT68_04840</name>
</gene>
<dbReference type="InterPro" id="IPR008490">
    <property type="entry name" value="Transposase_InsH_N"/>
</dbReference>
<name>A0A7M2T9R4_STRCW</name>
<dbReference type="RefSeq" id="WP_189697289.1">
    <property type="nucleotide sequence ID" value="NZ_BMTA01000004.1"/>
</dbReference>
<sequence>MCALQFLDNLCDRRAAEAVRCRIDFQHVLGLELDAPGFHKNMLSDFRNRLAQDDRSDRSRGLEALRRIMV</sequence>
<proteinExistence type="predicted"/>
<evidence type="ECO:0000259" key="1">
    <source>
        <dbReference type="Pfam" id="PF05598"/>
    </source>
</evidence>
<dbReference type="Proteomes" id="UP000594008">
    <property type="component" value="Chromosome"/>
</dbReference>
<protein>
    <submittedName>
        <fullName evidence="2">Transposase</fullName>
    </submittedName>
</protein>
<feature type="domain" description="Transposase InsH N-terminal" evidence="1">
    <location>
        <begin position="1"/>
        <end position="49"/>
    </location>
</feature>
<reference evidence="2 3" key="1">
    <citation type="submission" date="2020-10" db="EMBL/GenBank/DDBJ databases">
        <title>Streptomyces chromofuscus complate genome analysis.</title>
        <authorList>
            <person name="Anwar N."/>
        </authorList>
    </citation>
    <scope>NUCLEOTIDE SEQUENCE [LARGE SCALE GENOMIC DNA]</scope>
    <source>
        <strain evidence="2 3">DSM 40273</strain>
    </source>
</reference>
<dbReference type="EMBL" id="CP063374">
    <property type="protein sequence ID" value="QOV45292.1"/>
    <property type="molecule type" value="Genomic_DNA"/>
</dbReference>
<dbReference type="AlphaFoldDB" id="A0A7M2T9R4"/>
<dbReference type="KEGG" id="schf:IPT68_04840"/>
<accession>A0A7M2T9R4</accession>
<keyword evidence="3" id="KW-1185">Reference proteome</keyword>
<dbReference type="Pfam" id="PF05598">
    <property type="entry name" value="DUF772"/>
    <property type="match status" value="1"/>
</dbReference>
<evidence type="ECO:0000313" key="3">
    <source>
        <dbReference type="Proteomes" id="UP000594008"/>
    </source>
</evidence>
<organism evidence="2 3">
    <name type="scientific">Streptomyces chromofuscus</name>
    <dbReference type="NCBI Taxonomy" id="42881"/>
    <lineage>
        <taxon>Bacteria</taxon>
        <taxon>Bacillati</taxon>
        <taxon>Actinomycetota</taxon>
        <taxon>Actinomycetes</taxon>
        <taxon>Kitasatosporales</taxon>
        <taxon>Streptomycetaceae</taxon>
        <taxon>Streptomyces</taxon>
    </lineage>
</organism>